<keyword evidence="13" id="KW-0275">Fatty acid biosynthesis</keyword>
<dbReference type="PRINTS" id="PR00080">
    <property type="entry name" value="SDRFAMILY"/>
</dbReference>
<dbReference type="GO" id="GO:0008210">
    <property type="term" value="P:estrogen metabolic process"/>
    <property type="evidence" value="ECO:0007669"/>
    <property type="project" value="UniProtKB-ARBA"/>
</dbReference>
<evidence type="ECO:0000256" key="17">
    <source>
        <dbReference type="ARBA" id="ARBA00050232"/>
    </source>
</evidence>
<evidence type="ECO:0000256" key="24">
    <source>
        <dbReference type="ARBA" id="ARBA00081419"/>
    </source>
</evidence>
<comment type="pathway">
    <text evidence="2">Lipid metabolism; fatty acid biosynthesis.</text>
</comment>
<keyword evidence="8" id="KW-0276">Fatty acid metabolism</keyword>
<evidence type="ECO:0000256" key="8">
    <source>
        <dbReference type="ARBA" id="ARBA00022832"/>
    </source>
</evidence>
<organism evidence="28 29">
    <name type="scientific">Erpetoichthys calabaricus</name>
    <name type="common">Rope fish</name>
    <name type="synonym">Calamoichthys calabaricus</name>
    <dbReference type="NCBI Taxonomy" id="27687"/>
    <lineage>
        <taxon>Eukaryota</taxon>
        <taxon>Metazoa</taxon>
        <taxon>Chordata</taxon>
        <taxon>Craniata</taxon>
        <taxon>Vertebrata</taxon>
        <taxon>Euteleostomi</taxon>
        <taxon>Actinopterygii</taxon>
        <taxon>Polypteriformes</taxon>
        <taxon>Polypteridae</taxon>
        <taxon>Erpetoichthys</taxon>
    </lineage>
</organism>
<dbReference type="PROSITE" id="PS00061">
    <property type="entry name" value="ADH_SHORT"/>
    <property type="match status" value="1"/>
</dbReference>
<evidence type="ECO:0000256" key="11">
    <source>
        <dbReference type="ARBA" id="ARBA00023098"/>
    </source>
</evidence>
<dbReference type="PRINTS" id="PR00081">
    <property type="entry name" value="GDHRDH"/>
</dbReference>
<comment type="catalytic activity">
    <reaction evidence="16">
        <text>17beta-estradiol + NAD(+) = estrone + NADH + H(+)</text>
        <dbReference type="Rhea" id="RHEA:24612"/>
        <dbReference type="ChEBI" id="CHEBI:15378"/>
        <dbReference type="ChEBI" id="CHEBI:16469"/>
        <dbReference type="ChEBI" id="CHEBI:17263"/>
        <dbReference type="ChEBI" id="CHEBI:57540"/>
        <dbReference type="ChEBI" id="CHEBI:57945"/>
        <dbReference type="EC" id="1.1.1.62"/>
    </reaction>
    <physiologicalReaction direction="left-to-right" evidence="16">
        <dbReference type="Rhea" id="RHEA:24613"/>
    </physiologicalReaction>
    <physiologicalReaction direction="right-to-left" evidence="16">
        <dbReference type="Rhea" id="RHEA:24614"/>
    </physiologicalReaction>
</comment>
<evidence type="ECO:0000256" key="10">
    <source>
        <dbReference type="ARBA" id="ARBA00023027"/>
    </source>
</evidence>
<comment type="pathway">
    <text evidence="15">Steroid biosynthesis; estrogen biosynthesis.</text>
</comment>
<evidence type="ECO:0000256" key="21">
    <source>
        <dbReference type="ARBA" id="ARBA00066822"/>
    </source>
</evidence>
<keyword evidence="12" id="KW-0496">Mitochondrion</keyword>
<comment type="pathway">
    <text evidence="3">Lipid metabolism; mitochondrial fatty acid beta-oxidation.</text>
</comment>
<evidence type="ECO:0000256" key="14">
    <source>
        <dbReference type="ARBA" id="ARBA00024072"/>
    </source>
</evidence>
<accession>A0A8C4RTB9</accession>
<keyword evidence="7" id="KW-0597">Phosphoprotein</keyword>
<dbReference type="InterPro" id="IPR002347">
    <property type="entry name" value="SDR_fam"/>
</dbReference>
<comment type="catalytic activity">
    <reaction evidence="18">
        <text>17beta-hydroxy-5alpha-androstan-3-one + NAD(+) = 5alpha-androstan-3,17-dione + NADH + H(+)</text>
        <dbReference type="Rhea" id="RHEA:41992"/>
        <dbReference type="ChEBI" id="CHEBI:15378"/>
        <dbReference type="ChEBI" id="CHEBI:15994"/>
        <dbReference type="ChEBI" id="CHEBI:16330"/>
        <dbReference type="ChEBI" id="CHEBI:57540"/>
        <dbReference type="ChEBI" id="CHEBI:57945"/>
    </reaction>
    <physiologicalReaction direction="left-to-right" evidence="18">
        <dbReference type="Rhea" id="RHEA:41993"/>
    </physiologicalReaction>
</comment>
<evidence type="ECO:0000256" key="6">
    <source>
        <dbReference type="ARBA" id="ARBA00022516"/>
    </source>
</evidence>
<keyword evidence="6" id="KW-0444">Lipid biosynthesis</keyword>
<dbReference type="InterPro" id="IPR020904">
    <property type="entry name" value="Sc_DH/Rdtase_CS"/>
</dbReference>
<evidence type="ECO:0000256" key="12">
    <source>
        <dbReference type="ARBA" id="ARBA00023128"/>
    </source>
</evidence>
<dbReference type="GO" id="GO:0006633">
    <property type="term" value="P:fatty acid biosynthetic process"/>
    <property type="evidence" value="ECO:0007669"/>
    <property type="project" value="UniProtKB-KW"/>
</dbReference>
<evidence type="ECO:0000256" key="7">
    <source>
        <dbReference type="ARBA" id="ARBA00022553"/>
    </source>
</evidence>
<evidence type="ECO:0000256" key="20">
    <source>
        <dbReference type="ARBA" id="ARBA00065174"/>
    </source>
</evidence>
<name>A0A8C4RTB9_ERPCA</name>
<dbReference type="SUPFAM" id="SSF51735">
    <property type="entry name" value="NAD(P)-binding Rossmann-fold domains"/>
    <property type="match status" value="1"/>
</dbReference>
<evidence type="ECO:0000256" key="18">
    <source>
        <dbReference type="ARBA" id="ARBA00050435"/>
    </source>
</evidence>
<evidence type="ECO:0000256" key="15">
    <source>
        <dbReference type="ARBA" id="ARBA00037929"/>
    </source>
</evidence>
<dbReference type="CTD" id="7923"/>
<evidence type="ECO:0000256" key="22">
    <source>
        <dbReference type="ARBA" id="ARBA00070911"/>
    </source>
</evidence>
<evidence type="ECO:0000256" key="16">
    <source>
        <dbReference type="ARBA" id="ARBA00049069"/>
    </source>
</evidence>
<dbReference type="EC" id="1.1.1.n12" evidence="5"/>
<keyword evidence="29" id="KW-1185">Reference proteome</keyword>
<evidence type="ECO:0000256" key="26">
    <source>
        <dbReference type="ARBA" id="ARBA00083097"/>
    </source>
</evidence>
<dbReference type="RefSeq" id="XP_028657211.1">
    <property type="nucleotide sequence ID" value="XM_028801378.2"/>
</dbReference>
<dbReference type="GO" id="GO:0048038">
    <property type="term" value="F:quinone binding"/>
    <property type="evidence" value="ECO:0007669"/>
    <property type="project" value="TreeGrafter"/>
</dbReference>
<dbReference type="AlphaFoldDB" id="A0A8C4RTB9"/>
<evidence type="ECO:0000256" key="9">
    <source>
        <dbReference type="ARBA" id="ARBA00023002"/>
    </source>
</evidence>
<comment type="catalytic activity">
    <reaction evidence="19">
        <text>a (3R)-3-hydroxyacyl-CoA + NAD(+) = a 3-oxoacyl-CoA + NADH + H(+)</text>
        <dbReference type="Rhea" id="RHEA:32711"/>
        <dbReference type="ChEBI" id="CHEBI:15378"/>
        <dbReference type="ChEBI" id="CHEBI:57319"/>
        <dbReference type="ChEBI" id="CHEBI:57540"/>
        <dbReference type="ChEBI" id="CHEBI:57945"/>
        <dbReference type="ChEBI" id="CHEBI:90726"/>
        <dbReference type="EC" id="1.1.1.n12"/>
    </reaction>
    <physiologicalReaction direction="left-to-right" evidence="19">
        <dbReference type="Rhea" id="RHEA:32712"/>
    </physiologicalReaction>
</comment>
<dbReference type="Ensembl" id="ENSECRT00000007122.1">
    <property type="protein sequence ID" value="ENSECRP00000007010.1"/>
    <property type="gene ID" value="ENSECRG00000004681.1"/>
</dbReference>
<dbReference type="NCBIfam" id="NF009466">
    <property type="entry name" value="PRK12826.1-2"/>
    <property type="match status" value="1"/>
</dbReference>
<reference evidence="28" key="1">
    <citation type="submission" date="2021-06" db="EMBL/GenBank/DDBJ databases">
        <authorList>
            <consortium name="Wellcome Sanger Institute Data Sharing"/>
        </authorList>
    </citation>
    <scope>NUCLEOTIDE SEQUENCE [LARGE SCALE GENOMIC DNA]</scope>
</reference>
<comment type="similarity">
    <text evidence="4">Belongs to the short-chain dehydrogenases/reductases (SDR) family.</text>
</comment>
<dbReference type="PANTHER" id="PTHR42760:SF83">
    <property type="entry name" value="(3R)-3-HYDROXYACYL-COA DEHYDROGENASE"/>
    <property type="match status" value="1"/>
</dbReference>
<comment type="catalytic activity">
    <reaction evidence="17">
        <text>testosterone + NAD(+) = androst-4-ene-3,17-dione + NADH + H(+)</text>
        <dbReference type="Rhea" id="RHEA:14929"/>
        <dbReference type="ChEBI" id="CHEBI:15378"/>
        <dbReference type="ChEBI" id="CHEBI:16422"/>
        <dbReference type="ChEBI" id="CHEBI:17347"/>
        <dbReference type="ChEBI" id="CHEBI:57540"/>
        <dbReference type="ChEBI" id="CHEBI:57945"/>
        <dbReference type="EC" id="1.1.1.239"/>
    </reaction>
    <physiologicalReaction direction="left-to-right" evidence="17">
        <dbReference type="Rhea" id="RHEA:14930"/>
    </physiologicalReaction>
</comment>
<reference evidence="28" key="3">
    <citation type="submission" date="2025-09" db="UniProtKB">
        <authorList>
            <consortium name="Ensembl"/>
        </authorList>
    </citation>
    <scope>IDENTIFICATION</scope>
</reference>
<dbReference type="GeneID" id="114651563"/>
<dbReference type="Gene3D" id="3.40.50.720">
    <property type="entry name" value="NAD(P)-binding Rossmann-like Domain"/>
    <property type="match status" value="1"/>
</dbReference>
<dbReference type="CDD" id="cd05333">
    <property type="entry name" value="BKR_SDR_c"/>
    <property type="match status" value="1"/>
</dbReference>
<dbReference type="GO" id="GO:0004303">
    <property type="term" value="F:estradiol 17-beta-dehydrogenase [NAD(P)+] activity"/>
    <property type="evidence" value="ECO:0007669"/>
    <property type="project" value="UniProtKB-EC"/>
</dbReference>
<dbReference type="GO" id="GO:0005759">
    <property type="term" value="C:mitochondrial matrix"/>
    <property type="evidence" value="ECO:0007669"/>
    <property type="project" value="UniProtKB-SubCell"/>
</dbReference>
<dbReference type="GeneTree" id="ENSGT00940000160668"/>
<keyword evidence="11" id="KW-0443">Lipid metabolism</keyword>
<evidence type="ECO:0000256" key="13">
    <source>
        <dbReference type="ARBA" id="ARBA00023160"/>
    </source>
</evidence>
<evidence type="ECO:0000256" key="4">
    <source>
        <dbReference type="ARBA" id="ARBA00006484"/>
    </source>
</evidence>
<protein>
    <recommendedName>
        <fullName evidence="22">(3R)-3-hydroxyacyl-CoA dehydrogenase</fullName>
        <ecNumber evidence="21">1.1.1.239</ecNumber>
        <ecNumber evidence="14">1.1.1.62</ecNumber>
        <ecNumber evidence="5">1.1.1.n12</ecNumber>
    </recommendedName>
    <alternativeName>
        <fullName evidence="24">17-beta-hydroxysteroid dehydrogenase 8</fullName>
    </alternativeName>
    <alternativeName>
        <fullName evidence="23">3-ketoacyl-[acyl-carrier-protein] reductase alpha subunit</fullName>
    </alternativeName>
    <alternativeName>
        <fullName evidence="26">3-oxoacyl-[acyl-carrier-protein] reductase</fullName>
    </alternativeName>
    <alternativeName>
        <fullName evidence="27">Estradiol 17-beta-dehydrogenase 8</fullName>
    </alternativeName>
    <alternativeName>
        <fullName evidence="25">Testosterone 17-beta-dehydrogenase 8</fullName>
    </alternativeName>
</protein>
<evidence type="ECO:0000256" key="5">
    <source>
        <dbReference type="ARBA" id="ARBA00012456"/>
    </source>
</evidence>
<comment type="subcellular location">
    <subcellularLocation>
        <location evidence="1">Mitochondrion matrix</location>
    </subcellularLocation>
</comment>
<evidence type="ECO:0000256" key="19">
    <source>
        <dbReference type="ARBA" id="ARBA00052680"/>
    </source>
</evidence>
<dbReference type="FunFam" id="3.40.50.720:FF:000231">
    <property type="entry name" value="Estradiol 17-beta-dehydrogenase 8"/>
    <property type="match status" value="1"/>
</dbReference>
<dbReference type="Proteomes" id="UP000694620">
    <property type="component" value="Chromosome 1"/>
</dbReference>
<reference evidence="28" key="2">
    <citation type="submission" date="2025-08" db="UniProtKB">
        <authorList>
            <consortium name="Ensembl"/>
        </authorList>
    </citation>
    <scope>IDENTIFICATION</scope>
</reference>
<evidence type="ECO:0000313" key="29">
    <source>
        <dbReference type="Proteomes" id="UP000694620"/>
    </source>
</evidence>
<dbReference type="EC" id="1.1.1.239" evidence="21"/>
<dbReference type="EC" id="1.1.1.62" evidence="14"/>
<dbReference type="GO" id="GO:0047035">
    <property type="term" value="F:testosterone dehydrogenase (NAD+) activity"/>
    <property type="evidence" value="ECO:0007669"/>
    <property type="project" value="UniProtKB-EC"/>
</dbReference>
<proteinExistence type="inferred from homology"/>
<evidence type="ECO:0000256" key="23">
    <source>
        <dbReference type="ARBA" id="ARBA00077835"/>
    </source>
</evidence>
<dbReference type="InterPro" id="IPR036291">
    <property type="entry name" value="NAD(P)-bd_dom_sf"/>
</dbReference>
<evidence type="ECO:0000256" key="27">
    <source>
        <dbReference type="ARBA" id="ARBA00083258"/>
    </source>
</evidence>
<comment type="subunit">
    <text evidence="20">Heterotetramer with CBR4; contains two molecules of HSD17B8 and CBR4.</text>
</comment>
<evidence type="ECO:0000256" key="25">
    <source>
        <dbReference type="ARBA" id="ARBA00081936"/>
    </source>
</evidence>
<evidence type="ECO:0000256" key="1">
    <source>
        <dbReference type="ARBA" id="ARBA00004305"/>
    </source>
</evidence>
<evidence type="ECO:0000256" key="2">
    <source>
        <dbReference type="ARBA" id="ARBA00005194"/>
    </source>
</evidence>
<keyword evidence="9" id="KW-0560">Oxidoreductase</keyword>
<dbReference type="PANTHER" id="PTHR42760">
    <property type="entry name" value="SHORT-CHAIN DEHYDROGENASES/REDUCTASES FAMILY MEMBER"/>
    <property type="match status" value="1"/>
</dbReference>
<dbReference type="Pfam" id="PF13561">
    <property type="entry name" value="adh_short_C2"/>
    <property type="match status" value="1"/>
</dbReference>
<sequence length="256" mass="27014">MSASVKLCSRLAVITGGGSGIGRAVCQRFAQEGASVVIADVNEDSANDTLKLLSHNNEDHKHSAFIVDVTSKQSVEQLFSQIQLRYFRPPCISVSAAGITQDEFLIKLEEDAFDKVLQVNLKGTFLVTQTLAKALISSGLSKGSIINIGSIVGKVGNLGQTNYAASKAGVEGLTKTAAKELGRYGIRCNCVLPGFILTPMLEKVPQKVLEKFAGMVPLGRLGQASDVADACVFLASNESQYITGVSLEVTGGLFTG</sequence>
<dbReference type="OrthoDB" id="294295at2759"/>
<evidence type="ECO:0000256" key="3">
    <source>
        <dbReference type="ARBA" id="ARBA00005198"/>
    </source>
</evidence>
<keyword evidence="10" id="KW-0520">NAD</keyword>
<gene>
    <name evidence="28" type="primary">HSD17B8</name>
    <name evidence="28" type="synonym">hsd17b8</name>
</gene>
<evidence type="ECO:0000313" key="28">
    <source>
        <dbReference type="Ensembl" id="ENSECRP00000007010.1"/>
    </source>
</evidence>